<sequence>MTSNGPKDETNVRVAVRGLLKGKKLGEGAFAEVFSVPKIADLEPRVVKVVPFGGDIEWNGSKLQGYPEILSEVLITSRLSNLRDRGAETEADWESTTDGFIKLVGMFLVEGSFPKKLLKLWDQYDKKRKNGSENDRPDYFPDNQLYICYEFEYG</sequence>
<dbReference type="Gene3D" id="3.30.200.20">
    <property type="entry name" value="Phosphorylase Kinase, domain 1"/>
    <property type="match status" value="1"/>
</dbReference>
<reference evidence="1" key="1">
    <citation type="submission" date="2020-11" db="EMBL/GenBank/DDBJ databases">
        <authorList>
            <person name="Tran Van P."/>
        </authorList>
    </citation>
    <scope>NUCLEOTIDE SEQUENCE</scope>
</reference>
<dbReference type="GO" id="GO:0000278">
    <property type="term" value="P:mitotic cell cycle"/>
    <property type="evidence" value="ECO:0007669"/>
    <property type="project" value="TreeGrafter"/>
</dbReference>
<dbReference type="GO" id="GO:0005524">
    <property type="term" value="F:ATP binding"/>
    <property type="evidence" value="ECO:0007669"/>
    <property type="project" value="UniProtKB-UniRule"/>
</dbReference>
<name>A0A7R8ZT20_9CRUS</name>
<dbReference type="GO" id="GO:0035556">
    <property type="term" value="P:intracellular signal transduction"/>
    <property type="evidence" value="ECO:0007669"/>
    <property type="project" value="TreeGrafter"/>
</dbReference>
<gene>
    <name evidence="1" type="ORF">CTOB1V02_LOCUS11172</name>
</gene>
<protein>
    <submittedName>
        <fullName evidence="1">Uncharacterized protein</fullName>
    </submittedName>
</protein>
<dbReference type="SUPFAM" id="SSF56112">
    <property type="entry name" value="Protein kinase-like (PK-like)"/>
    <property type="match status" value="1"/>
</dbReference>
<dbReference type="OrthoDB" id="21018at2759"/>
<evidence type="ECO:0000313" key="1">
    <source>
        <dbReference type="EMBL" id="CAD7233350.1"/>
    </source>
</evidence>
<dbReference type="InterPro" id="IPR011009">
    <property type="entry name" value="Kinase-like_dom_sf"/>
</dbReference>
<dbReference type="GO" id="GO:0072354">
    <property type="term" value="F:histone H3T3 kinase activity"/>
    <property type="evidence" value="ECO:0007669"/>
    <property type="project" value="TreeGrafter"/>
</dbReference>
<dbReference type="GO" id="GO:0005634">
    <property type="term" value="C:nucleus"/>
    <property type="evidence" value="ECO:0007669"/>
    <property type="project" value="TreeGrafter"/>
</dbReference>
<dbReference type="PROSITE" id="PS00107">
    <property type="entry name" value="PROTEIN_KINASE_ATP"/>
    <property type="match status" value="1"/>
</dbReference>
<proteinExistence type="predicted"/>
<dbReference type="EMBL" id="OB666112">
    <property type="protein sequence ID" value="CAD7233350.1"/>
    <property type="molecule type" value="Genomic_DNA"/>
</dbReference>
<dbReference type="InterPro" id="IPR017441">
    <property type="entry name" value="Protein_kinase_ATP_BS"/>
</dbReference>
<organism evidence="1">
    <name type="scientific">Cyprideis torosa</name>
    <dbReference type="NCBI Taxonomy" id="163714"/>
    <lineage>
        <taxon>Eukaryota</taxon>
        <taxon>Metazoa</taxon>
        <taxon>Ecdysozoa</taxon>
        <taxon>Arthropoda</taxon>
        <taxon>Crustacea</taxon>
        <taxon>Oligostraca</taxon>
        <taxon>Ostracoda</taxon>
        <taxon>Podocopa</taxon>
        <taxon>Podocopida</taxon>
        <taxon>Cytherocopina</taxon>
        <taxon>Cytheroidea</taxon>
        <taxon>Cytherideidae</taxon>
        <taxon>Cyprideis</taxon>
    </lineage>
</organism>
<dbReference type="AlphaFoldDB" id="A0A7R8ZT20"/>
<accession>A0A7R8ZT20</accession>
<dbReference type="PANTHER" id="PTHR24419:SF18">
    <property type="entry name" value="SERINE_THREONINE-PROTEIN KINASE HASPIN"/>
    <property type="match status" value="1"/>
</dbReference>
<dbReference type="GO" id="GO:0005737">
    <property type="term" value="C:cytoplasm"/>
    <property type="evidence" value="ECO:0007669"/>
    <property type="project" value="TreeGrafter"/>
</dbReference>
<dbReference type="PANTHER" id="PTHR24419">
    <property type="entry name" value="INTERLEUKIN-1 RECEPTOR-ASSOCIATED KINASE"/>
    <property type="match status" value="1"/>
</dbReference>
<feature type="non-terminal residue" evidence="1">
    <location>
        <position position="1"/>
    </location>
</feature>